<dbReference type="GO" id="GO:0008168">
    <property type="term" value="F:methyltransferase activity"/>
    <property type="evidence" value="ECO:0007669"/>
    <property type="project" value="UniProtKB-KW"/>
</dbReference>
<organism evidence="4 5">
    <name type="scientific">Sporosarcina newyorkensis</name>
    <dbReference type="NCBI Taxonomy" id="759851"/>
    <lineage>
        <taxon>Bacteria</taxon>
        <taxon>Bacillati</taxon>
        <taxon>Bacillota</taxon>
        <taxon>Bacilli</taxon>
        <taxon>Bacillales</taxon>
        <taxon>Caryophanaceae</taxon>
        <taxon>Sporosarcina</taxon>
    </lineage>
</organism>
<dbReference type="EMBL" id="FUYJ01000001">
    <property type="protein sequence ID" value="SKA87997.1"/>
    <property type="molecule type" value="Genomic_DNA"/>
</dbReference>
<evidence type="ECO:0000256" key="2">
    <source>
        <dbReference type="ARBA" id="ARBA00022679"/>
    </source>
</evidence>
<evidence type="ECO:0000256" key="1">
    <source>
        <dbReference type="ARBA" id="ARBA00022603"/>
    </source>
</evidence>
<evidence type="ECO:0000313" key="4">
    <source>
        <dbReference type="EMBL" id="SKA87997.1"/>
    </source>
</evidence>
<name>A0A1T4XF47_9BACL</name>
<reference evidence="5" key="1">
    <citation type="submission" date="2017-02" db="EMBL/GenBank/DDBJ databases">
        <authorList>
            <person name="Varghese N."/>
            <person name="Submissions S."/>
        </authorList>
    </citation>
    <scope>NUCLEOTIDE SEQUENCE [LARGE SCALE GENOMIC DNA]</scope>
    <source>
        <strain evidence="5">DSM 23966</strain>
    </source>
</reference>
<keyword evidence="2 4" id="KW-0808">Transferase</keyword>
<accession>A0A1T4XF47</accession>
<dbReference type="GO" id="GO:0032259">
    <property type="term" value="P:methylation"/>
    <property type="evidence" value="ECO:0007669"/>
    <property type="project" value="UniProtKB-KW"/>
</dbReference>
<evidence type="ECO:0000259" key="3">
    <source>
        <dbReference type="Pfam" id="PF13649"/>
    </source>
</evidence>
<dbReference type="Gene3D" id="2.20.25.110">
    <property type="entry name" value="S-adenosyl-L-methionine-dependent methyltransferases"/>
    <property type="match status" value="1"/>
</dbReference>
<sequence length="246" mass="28075">MSSSYQEFAHIYDELMNDIPYDAYIDLLDLASTGVVGKKVLDIGCGTGLLSAMLSKKGASVTGVDLSADMLEVASNRARSLGLDIEFIQQPMQQLEVEGTYDIAVISIDSLNYVISQTDVRETFRRIYKALGKDGVLLFDVHSIFKMDEIFLEGPFVFDDQRITYMWQTAPGDEEHSIYSQLAFFVRQENGLFKRFDEVHMQRTFSVTEYVGMLNDAGFQIERIFADWEDEPPTDESERVFFQVRK</sequence>
<dbReference type="Proteomes" id="UP000190042">
    <property type="component" value="Unassembled WGS sequence"/>
</dbReference>
<dbReference type="InterPro" id="IPR029063">
    <property type="entry name" value="SAM-dependent_MTases_sf"/>
</dbReference>
<dbReference type="Pfam" id="PF13649">
    <property type="entry name" value="Methyltransf_25"/>
    <property type="match status" value="1"/>
</dbReference>
<feature type="domain" description="Methyltransferase" evidence="3">
    <location>
        <begin position="40"/>
        <end position="135"/>
    </location>
</feature>
<evidence type="ECO:0000313" key="5">
    <source>
        <dbReference type="Proteomes" id="UP000190042"/>
    </source>
</evidence>
<gene>
    <name evidence="4" type="ORF">SAMN04244570_0602</name>
</gene>
<dbReference type="SUPFAM" id="SSF53335">
    <property type="entry name" value="S-adenosyl-L-methionine-dependent methyltransferases"/>
    <property type="match status" value="1"/>
</dbReference>
<dbReference type="InterPro" id="IPR041698">
    <property type="entry name" value="Methyltransf_25"/>
</dbReference>
<keyword evidence="5" id="KW-1185">Reference proteome</keyword>
<proteinExistence type="predicted"/>
<protein>
    <submittedName>
        <fullName evidence="4">Methyltransferase domain-containing protein</fullName>
    </submittedName>
</protein>
<dbReference type="AlphaFoldDB" id="A0A1T4XF47"/>
<dbReference type="PANTHER" id="PTHR43861:SF1">
    <property type="entry name" value="TRANS-ACONITATE 2-METHYLTRANSFERASE"/>
    <property type="match status" value="1"/>
</dbReference>
<dbReference type="Gene3D" id="3.40.50.150">
    <property type="entry name" value="Vaccinia Virus protein VP39"/>
    <property type="match status" value="1"/>
</dbReference>
<dbReference type="CDD" id="cd02440">
    <property type="entry name" value="AdoMet_MTases"/>
    <property type="match status" value="1"/>
</dbReference>
<dbReference type="RefSeq" id="WP_078816523.1">
    <property type="nucleotide sequence ID" value="NZ_FUYJ01000001.1"/>
</dbReference>
<dbReference type="PANTHER" id="PTHR43861">
    <property type="entry name" value="TRANS-ACONITATE 2-METHYLTRANSFERASE-RELATED"/>
    <property type="match status" value="1"/>
</dbReference>
<keyword evidence="1 4" id="KW-0489">Methyltransferase</keyword>